<evidence type="ECO:0000313" key="3">
    <source>
        <dbReference type="EMBL" id="VTS16464.1"/>
    </source>
</evidence>
<evidence type="ECO:0000259" key="2">
    <source>
        <dbReference type="PROSITE" id="PS51704"/>
    </source>
</evidence>
<dbReference type="Pfam" id="PF03009">
    <property type="entry name" value="GDPD"/>
    <property type="match status" value="1"/>
</dbReference>
<evidence type="ECO:0000256" key="1">
    <source>
        <dbReference type="SAM" id="Phobius"/>
    </source>
</evidence>
<dbReference type="RefSeq" id="WP_138068176.1">
    <property type="nucleotide sequence ID" value="NZ_LR594035.1"/>
</dbReference>
<dbReference type="STRING" id="873448.STRPO_1849"/>
<gene>
    <name evidence="3" type="primary">ugpQ_1</name>
    <name evidence="3" type="ORF">NCTC5385_00626</name>
</gene>
<sequence>MIFKKEAFSFYFRFFWSLIKFQIVTKGILFLAIFPIAKGILQLLLTSSGKSSLSSGDFLPTFLSLQGAGIFILVLVLLVILVAFDINAFIIISALARKGNPNLPLIEMLGISLKSVKNFLNPQGLLILIYVAIIIPLIGIGVTISPMSNFKIPNFITDVIYNNPVYLIAYGTLLLVLTLITLRYFFFFHYCLLEGESIKEALKKSASLMKGHWKAFIKDFLVKIGLKVIGISVLYCFLILGLILILEKLKIGPGLAMFVLLTIAEIISILGLLAVPIIIYSVTDLFYRYNERDGYPLKNKVYKIEGYLKENKQTKKGKAKKLGLFLILASVFMINASISVVYGLFFDEIAKGSHKIALVAHRGGGNLAAENTIAGMRKAIKAGATWTEIDIQRTKDGYYVINHDPTFKRLTGIDKSSDEMTLEEIKSLKVKDFFDQERPAQPVATLEQFLKAGQGKIGFYLELKGDTADKKMADDIVKLIKAKKLEKSTALLSLDLNLINYIEKKYPEITTGYLYYFSLGEISDINADILIMEEGEATTLNILKAHEAGKKVVVWTINSSDSINKFVKSDVDAVITDFVLDVKKGMRERDARSDLQIVVDDILKLMLKISLTEW</sequence>
<dbReference type="EMBL" id="LR594035">
    <property type="protein sequence ID" value="VTS16464.1"/>
    <property type="molecule type" value="Genomic_DNA"/>
</dbReference>
<evidence type="ECO:0000313" key="4">
    <source>
        <dbReference type="Proteomes" id="UP000304914"/>
    </source>
</evidence>
<dbReference type="Proteomes" id="UP000304914">
    <property type="component" value="Chromosome"/>
</dbReference>
<dbReference type="InterPro" id="IPR017946">
    <property type="entry name" value="PLC-like_Pdiesterase_TIM-brl"/>
</dbReference>
<dbReference type="Pfam" id="PF10110">
    <property type="entry name" value="GPDPase_memb"/>
    <property type="match status" value="1"/>
</dbReference>
<organism evidence="3 4">
    <name type="scientific">Streptococcus pseudoporcinus</name>
    <dbReference type="NCBI Taxonomy" id="361101"/>
    <lineage>
        <taxon>Bacteria</taxon>
        <taxon>Bacillati</taxon>
        <taxon>Bacillota</taxon>
        <taxon>Bacilli</taxon>
        <taxon>Lactobacillales</taxon>
        <taxon>Streptococcaceae</taxon>
        <taxon>Streptococcus</taxon>
    </lineage>
</organism>
<feature type="transmembrane region" description="Helical" evidence="1">
    <location>
        <begin position="258"/>
        <end position="282"/>
    </location>
</feature>
<feature type="transmembrane region" description="Helical" evidence="1">
    <location>
        <begin position="65"/>
        <end position="96"/>
    </location>
</feature>
<name>A0A4U9XSC5_9STRE</name>
<dbReference type="AlphaFoldDB" id="A0A4U9XSC5"/>
<dbReference type="GO" id="GO:0008889">
    <property type="term" value="F:glycerophosphodiester phosphodiesterase activity"/>
    <property type="evidence" value="ECO:0007669"/>
    <property type="project" value="UniProtKB-EC"/>
</dbReference>
<dbReference type="EC" id="3.1.4.46" evidence="3"/>
<feature type="transmembrane region" description="Helical" evidence="1">
    <location>
        <begin position="322"/>
        <end position="345"/>
    </location>
</feature>
<keyword evidence="1" id="KW-0812">Transmembrane</keyword>
<keyword evidence="1" id="KW-0472">Membrane</keyword>
<keyword evidence="1" id="KW-1133">Transmembrane helix</keyword>
<dbReference type="PROSITE" id="PS50007">
    <property type="entry name" value="PIPLC_X_DOMAIN"/>
    <property type="match status" value="1"/>
</dbReference>
<protein>
    <submittedName>
        <fullName evidence="3">Glycerophosphoryl diester phosphodiesterase</fullName>
        <ecNumber evidence="3">3.1.4.46</ecNumber>
    </submittedName>
</protein>
<proteinExistence type="predicted"/>
<keyword evidence="3" id="KW-0378">Hydrolase</keyword>
<dbReference type="InterPro" id="IPR030395">
    <property type="entry name" value="GP_PDE_dom"/>
</dbReference>
<dbReference type="Gene3D" id="3.20.20.190">
    <property type="entry name" value="Phosphatidylinositol (PI) phosphodiesterase"/>
    <property type="match status" value="1"/>
</dbReference>
<feature type="domain" description="GP-PDE" evidence="2">
    <location>
        <begin position="356"/>
        <end position="586"/>
    </location>
</feature>
<accession>A0A4U9XSC5</accession>
<dbReference type="InterPro" id="IPR018476">
    <property type="entry name" value="GlyceroP-diester-Pdiesterase_M"/>
</dbReference>
<dbReference type="PROSITE" id="PS51704">
    <property type="entry name" value="GP_PDE"/>
    <property type="match status" value="1"/>
</dbReference>
<feature type="transmembrane region" description="Helical" evidence="1">
    <location>
        <begin position="21"/>
        <end position="45"/>
    </location>
</feature>
<dbReference type="SUPFAM" id="SSF51695">
    <property type="entry name" value="PLC-like phosphodiesterases"/>
    <property type="match status" value="1"/>
</dbReference>
<feature type="transmembrane region" description="Helical" evidence="1">
    <location>
        <begin position="124"/>
        <end position="147"/>
    </location>
</feature>
<feature type="transmembrane region" description="Helical" evidence="1">
    <location>
        <begin position="224"/>
        <end position="246"/>
    </location>
</feature>
<reference evidence="3 4" key="1">
    <citation type="submission" date="2019-05" db="EMBL/GenBank/DDBJ databases">
        <authorList>
            <consortium name="Pathogen Informatics"/>
        </authorList>
    </citation>
    <scope>NUCLEOTIDE SEQUENCE [LARGE SCALE GENOMIC DNA]</scope>
    <source>
        <strain evidence="3 4">NCTC5385</strain>
    </source>
</reference>
<dbReference type="PANTHER" id="PTHR46211:SF8">
    <property type="entry name" value="PHOSPHODIESTERASE"/>
    <property type="match status" value="1"/>
</dbReference>
<dbReference type="PANTHER" id="PTHR46211">
    <property type="entry name" value="GLYCEROPHOSPHORYL DIESTER PHOSPHODIESTERASE"/>
    <property type="match status" value="1"/>
</dbReference>
<feature type="transmembrane region" description="Helical" evidence="1">
    <location>
        <begin position="167"/>
        <end position="193"/>
    </location>
</feature>
<dbReference type="GO" id="GO:0006629">
    <property type="term" value="P:lipid metabolic process"/>
    <property type="evidence" value="ECO:0007669"/>
    <property type="project" value="InterPro"/>
</dbReference>